<feature type="domain" description="DUF7580" evidence="2">
    <location>
        <begin position="187"/>
        <end position="513"/>
    </location>
</feature>
<protein>
    <submittedName>
        <fullName evidence="3">Pfs domain-containing protein</fullName>
    </submittedName>
</protein>
<dbReference type="InterPro" id="IPR056002">
    <property type="entry name" value="DUF7580"/>
</dbReference>
<sequence>MGGVISSPNNSTDSDDCLKLVLYTLPILKELISHLEKSLDPRDRRYGYLGNIYTAATVLNGHLGAIREAEKTHWFVGQIANLADLLEEVFDKVIDFALLQKEHESHDPSCRHPRLRAMQKLVPMSDNWKEGLARLNIIPIENQTIAWDSLQDALERLSDELQRFGDDVPSIDRPQPPMTSLEPSGELVAFADRVFSSVHVTCNRCGGAPQREVRLRIGTYRRGKRHQDQEVNCLSILLAPDAAEHNWHEISVHDIQQPRRKARVGFAGLEGVPKSTELWRIDNPKTYQCICTLLDTHSKSRSEFWRLNIILDPIGKGMQSHKPDERRHKRETLQEEVDLNTLIASQAKRWTAMAKFTLSLTLCYSLFHFYGGSWTKERWSRKNIVFFGDGTQFPLRPFLSSDPQKLGGPLYDPDGYHKYPEFLELGVILLEIHLGQKLESYLGYEEDITNYDDLWCKALELFKELRPDFISTVYRDAIQKCLMANFSISDACDEQMLRDSLFNDIVKPLEVEVGTIFKEFLSMDTLDEEAEKKINLGSKTYSMYLHPHAEITKTLSPQPNYDDVSSLLDKQRTSPQPQKAVLTISTIRPRPASREDFEIAIVCALPLEYDAVCILIDEFWDEDGDQYGKATRDPNIYTTGRIGKHNIVLVLLPDMGKVGAASAAASLRLSFPELKLLLLTGICGGVPSPGTANELVLGDVVLSTSVFQYDFGRRHGDKFVPKDTSTDSLGRPSKDIRSLLKICDTNRGRRQLEKQAVLYLEYLQNSASMEHPIDQYLCPGAANDKLFEATYVHKHYGEPHCLCKSPHETCDKSQKLSCHKLQCDEKFLVGRRRIKHKLQLEQQGRSKEAQAPAIFLGTIGSGDTVMRSSEDRDRIAEEYDLIAFEMEGAGAWDELPCIVVKGICDYADSHKNKMWQNFAAATAASVMKALLEKYT</sequence>
<dbReference type="Pfam" id="PF24476">
    <property type="entry name" value="DUF7580"/>
    <property type="match status" value="1"/>
</dbReference>
<evidence type="ECO:0000259" key="2">
    <source>
        <dbReference type="Pfam" id="PF24476"/>
    </source>
</evidence>
<dbReference type="PANTHER" id="PTHR46082:SF6">
    <property type="entry name" value="AAA+ ATPASE DOMAIN-CONTAINING PROTEIN-RELATED"/>
    <property type="match status" value="1"/>
</dbReference>
<dbReference type="Pfam" id="PF01048">
    <property type="entry name" value="PNP_UDP_1"/>
    <property type="match status" value="1"/>
</dbReference>
<dbReference type="InterPro" id="IPR035994">
    <property type="entry name" value="Nucleoside_phosphorylase_sf"/>
</dbReference>
<dbReference type="Gene3D" id="3.40.50.1580">
    <property type="entry name" value="Nucleoside phosphorylase domain"/>
    <property type="match status" value="1"/>
</dbReference>
<evidence type="ECO:0000259" key="1">
    <source>
        <dbReference type="Pfam" id="PF01048"/>
    </source>
</evidence>
<dbReference type="InterPro" id="IPR053137">
    <property type="entry name" value="NLR-like"/>
</dbReference>
<dbReference type="PANTHER" id="PTHR46082">
    <property type="entry name" value="ATP/GTP-BINDING PROTEIN-RELATED"/>
    <property type="match status" value="1"/>
</dbReference>
<evidence type="ECO:0000313" key="4">
    <source>
        <dbReference type="Proteomes" id="UP000034112"/>
    </source>
</evidence>
<dbReference type="SUPFAM" id="SSF53167">
    <property type="entry name" value="Purine and uridine phosphorylases"/>
    <property type="match status" value="1"/>
</dbReference>
<reference evidence="4" key="1">
    <citation type="journal article" date="2015" name="Genome Announc.">
        <title>Draft whole-genome sequence of the biocontrol agent Trichoderma harzianum T6776.</title>
        <authorList>
            <person name="Baroncelli R."/>
            <person name="Piaggeschi G."/>
            <person name="Fiorini L."/>
            <person name="Bertolini E."/>
            <person name="Zapparata A."/>
            <person name="Pe M.E."/>
            <person name="Sarrocco S."/>
            <person name="Vannacci G."/>
        </authorList>
    </citation>
    <scope>NUCLEOTIDE SEQUENCE [LARGE SCALE GENOMIC DNA]</scope>
    <source>
        <strain evidence="4">T6776</strain>
    </source>
</reference>
<dbReference type="AlphaFoldDB" id="A0A0F9XER2"/>
<dbReference type="EMBL" id="JOKZ01000352">
    <property type="protein sequence ID" value="KKO99137.1"/>
    <property type="molecule type" value="Genomic_DNA"/>
</dbReference>
<name>A0A0F9XER2_TRIHA</name>
<accession>A0A0F9XER2</accession>
<gene>
    <name evidence="3" type="ORF">THAR02_08749</name>
</gene>
<evidence type="ECO:0000313" key="3">
    <source>
        <dbReference type="EMBL" id="KKO99137.1"/>
    </source>
</evidence>
<dbReference type="Proteomes" id="UP000034112">
    <property type="component" value="Unassembled WGS sequence"/>
</dbReference>
<comment type="caution">
    <text evidence="3">The sequence shown here is derived from an EMBL/GenBank/DDBJ whole genome shotgun (WGS) entry which is preliminary data.</text>
</comment>
<feature type="domain" description="Nucleoside phosphorylase" evidence="1">
    <location>
        <begin position="598"/>
        <end position="714"/>
    </location>
</feature>
<proteinExistence type="predicted"/>
<organism evidence="3 4">
    <name type="scientific">Trichoderma harzianum</name>
    <name type="common">Hypocrea lixii</name>
    <dbReference type="NCBI Taxonomy" id="5544"/>
    <lineage>
        <taxon>Eukaryota</taxon>
        <taxon>Fungi</taxon>
        <taxon>Dikarya</taxon>
        <taxon>Ascomycota</taxon>
        <taxon>Pezizomycotina</taxon>
        <taxon>Sordariomycetes</taxon>
        <taxon>Hypocreomycetidae</taxon>
        <taxon>Hypocreales</taxon>
        <taxon>Hypocreaceae</taxon>
        <taxon>Trichoderma</taxon>
    </lineage>
</organism>
<dbReference type="GO" id="GO:0009116">
    <property type="term" value="P:nucleoside metabolic process"/>
    <property type="evidence" value="ECO:0007669"/>
    <property type="project" value="InterPro"/>
</dbReference>
<dbReference type="InterPro" id="IPR000845">
    <property type="entry name" value="Nucleoside_phosphorylase_d"/>
</dbReference>
<dbReference type="OrthoDB" id="5986190at2759"/>
<dbReference type="GO" id="GO:0003824">
    <property type="term" value="F:catalytic activity"/>
    <property type="evidence" value="ECO:0007669"/>
    <property type="project" value="InterPro"/>
</dbReference>